<dbReference type="InterPro" id="IPR003856">
    <property type="entry name" value="LPS_length_determ_N"/>
</dbReference>
<keyword evidence="3 9" id="KW-0812">Transmembrane</keyword>
<gene>
    <name evidence="11" type="ORF">QWZ14_17000</name>
</gene>
<dbReference type="RefSeq" id="WP_290317961.1">
    <property type="nucleotide sequence ID" value="NZ_JAUFPN010000165.1"/>
</dbReference>
<evidence type="ECO:0000256" key="2">
    <source>
        <dbReference type="ARBA" id="ARBA00022475"/>
    </source>
</evidence>
<evidence type="ECO:0000256" key="8">
    <source>
        <dbReference type="SAM" id="Coils"/>
    </source>
</evidence>
<protein>
    <submittedName>
        <fullName evidence="11">Polysaccharide biosynthesis tyrosine autokinase</fullName>
        <ecNumber evidence="11">2.7.10.2</ecNumber>
    </submittedName>
</protein>
<dbReference type="InterPro" id="IPR050445">
    <property type="entry name" value="Bact_polysacc_biosynth/exp"/>
</dbReference>
<evidence type="ECO:0000313" key="11">
    <source>
        <dbReference type="EMBL" id="MDN3566069.1"/>
    </source>
</evidence>
<dbReference type="PANTHER" id="PTHR32309:SF13">
    <property type="entry name" value="FERRIC ENTEROBACTIN TRANSPORT PROTEIN FEPE"/>
    <property type="match status" value="1"/>
</dbReference>
<keyword evidence="8" id="KW-0175">Coiled coil</keyword>
<dbReference type="Proteomes" id="UP001529369">
    <property type="component" value="Unassembled WGS sequence"/>
</dbReference>
<feature type="transmembrane region" description="Helical" evidence="9">
    <location>
        <begin position="38"/>
        <end position="57"/>
    </location>
</feature>
<feature type="transmembrane region" description="Helical" evidence="9">
    <location>
        <begin position="461"/>
        <end position="480"/>
    </location>
</feature>
<evidence type="ECO:0000313" key="12">
    <source>
        <dbReference type="Proteomes" id="UP001529369"/>
    </source>
</evidence>
<dbReference type="PANTHER" id="PTHR32309">
    <property type="entry name" value="TYROSINE-PROTEIN KINASE"/>
    <property type="match status" value="1"/>
</dbReference>
<evidence type="ECO:0000256" key="3">
    <source>
        <dbReference type="ARBA" id="ARBA00022692"/>
    </source>
</evidence>
<dbReference type="EMBL" id="JAUFPN010000165">
    <property type="protein sequence ID" value="MDN3566069.1"/>
    <property type="molecule type" value="Genomic_DNA"/>
</dbReference>
<feature type="domain" description="Polysaccharide chain length determinant N-terminal" evidence="10">
    <location>
        <begin position="29"/>
        <end position="115"/>
    </location>
</feature>
<dbReference type="GO" id="GO:0004715">
    <property type="term" value="F:non-membrane spanning protein tyrosine kinase activity"/>
    <property type="evidence" value="ECO:0007669"/>
    <property type="project" value="UniProtKB-EC"/>
</dbReference>
<keyword evidence="7 9" id="KW-0472">Membrane</keyword>
<evidence type="ECO:0000256" key="1">
    <source>
        <dbReference type="ARBA" id="ARBA00004651"/>
    </source>
</evidence>
<proteinExistence type="predicted"/>
<comment type="caution">
    <text evidence="11">The sequence shown here is derived from an EMBL/GenBank/DDBJ whole genome shotgun (WGS) entry which is preliminary data.</text>
</comment>
<evidence type="ECO:0000256" key="7">
    <source>
        <dbReference type="ARBA" id="ARBA00023136"/>
    </source>
</evidence>
<keyword evidence="6 9" id="KW-1133">Transmembrane helix</keyword>
<keyword evidence="11" id="KW-0808">Transferase</keyword>
<dbReference type="NCBIfam" id="TIGR01007">
    <property type="entry name" value="eps_fam"/>
    <property type="match status" value="1"/>
</dbReference>
<evidence type="ECO:0000256" key="4">
    <source>
        <dbReference type="ARBA" id="ARBA00022741"/>
    </source>
</evidence>
<dbReference type="InterPro" id="IPR005702">
    <property type="entry name" value="Wzc-like_C"/>
</dbReference>
<reference evidence="12" key="1">
    <citation type="journal article" date="2019" name="Int. J. Syst. Evol. Microbiol.">
        <title>The Global Catalogue of Microorganisms (GCM) 10K type strain sequencing project: providing services to taxonomists for standard genome sequencing and annotation.</title>
        <authorList>
            <consortium name="The Broad Institute Genomics Platform"/>
            <consortium name="The Broad Institute Genome Sequencing Center for Infectious Disease"/>
            <person name="Wu L."/>
            <person name="Ma J."/>
        </authorList>
    </citation>
    <scope>NUCLEOTIDE SEQUENCE [LARGE SCALE GENOMIC DNA]</scope>
    <source>
        <strain evidence="12">CECT 7131</strain>
    </source>
</reference>
<keyword evidence="4" id="KW-0547">Nucleotide-binding</keyword>
<accession>A0ABT8A964</accession>
<dbReference type="SUPFAM" id="SSF52540">
    <property type="entry name" value="P-loop containing nucleoside triphosphate hydrolases"/>
    <property type="match status" value="1"/>
</dbReference>
<keyword evidence="2" id="KW-1003">Cell membrane</keyword>
<dbReference type="CDD" id="cd05387">
    <property type="entry name" value="BY-kinase"/>
    <property type="match status" value="1"/>
</dbReference>
<dbReference type="InterPro" id="IPR027417">
    <property type="entry name" value="P-loop_NTPase"/>
</dbReference>
<evidence type="ECO:0000256" key="9">
    <source>
        <dbReference type="SAM" id="Phobius"/>
    </source>
</evidence>
<feature type="coiled-coil region" evidence="8">
    <location>
        <begin position="272"/>
        <end position="299"/>
    </location>
</feature>
<sequence length="746" mass="82097">MSGFEQQGAIQGASLGQGSPEPLGVPFTRFVGVIRRQGWAILTVLALGLGLTTVVVYRMTPRYTAQVSILIEPRRTQVSDLQAISSEPENAPNIMRTQIDILRSPDLLNGVVRELKLTQLPEFAPWEQEPSLVGQAIDAVLMAFHLRQPQVTEVNEVSRIQLSGLYLAGKISFSNEARSNVLHLSVETEDGALSAQIANEIARQFLDFKRHQKFAATQRAHEWFQERLGELVVKVRAAEQAVQLFREANGLTEVPTFRNGAQAYASINAQQMVQTNQQLMQLMSERAQKEAQLQEMNRVLQQGGRVEALPTVVQSSLIQRLRELEVTLAGREAEIAATLGDRSPDLVSVRSQRRGVQRRIQEEMANLTGGLQNEVTTLQTQEQRLRATFAELRGRVSVENLAEVRLHGLLAEAQASRGIYESFLQRATQLANVSGIQEPDAELVSRAAAPLSASAPKKGRLLVVAGGLSLVLGLLLAFMLERLRTGIGTPEDMEVWLGFTPIGLVPRVTMRRNRPQLEAPSAMEFSAAMSRIRGNFQVLDPERRPRLVMVTSALPKEGKSVFSVGMAESAARAGWRVLLIDCDMRRPSIARYLGLPVSAGLDRVLGEASALGDRGKLIHRMPSGLHVMPTEPSSRNPQDLLDSDRMRQLIKWAREEFDLVVLDAPPVLAVADPMILARQVDSVLVAVCAERTPQATVRAAIKLLQGSGVRMLGTVLTQVRMRRMAGRGDGIARAWHSAGSYYGPRA</sequence>
<keyword evidence="12" id="KW-1185">Reference proteome</keyword>
<evidence type="ECO:0000256" key="6">
    <source>
        <dbReference type="ARBA" id="ARBA00022989"/>
    </source>
</evidence>
<evidence type="ECO:0000256" key="5">
    <source>
        <dbReference type="ARBA" id="ARBA00022840"/>
    </source>
</evidence>
<evidence type="ECO:0000259" key="10">
    <source>
        <dbReference type="Pfam" id="PF02706"/>
    </source>
</evidence>
<comment type="subcellular location">
    <subcellularLocation>
        <location evidence="1">Cell membrane</location>
        <topology evidence="1">Multi-pass membrane protein</topology>
    </subcellularLocation>
</comment>
<keyword evidence="5" id="KW-0067">ATP-binding</keyword>
<dbReference type="Gene3D" id="3.40.50.300">
    <property type="entry name" value="P-loop containing nucleotide triphosphate hydrolases"/>
    <property type="match status" value="1"/>
</dbReference>
<organism evidence="11 12">
    <name type="scientific">Paeniroseomonas aquatica</name>
    <dbReference type="NCBI Taxonomy" id="373043"/>
    <lineage>
        <taxon>Bacteria</taxon>
        <taxon>Pseudomonadati</taxon>
        <taxon>Pseudomonadota</taxon>
        <taxon>Alphaproteobacteria</taxon>
        <taxon>Acetobacterales</taxon>
        <taxon>Acetobacteraceae</taxon>
        <taxon>Paeniroseomonas</taxon>
    </lineage>
</organism>
<name>A0ABT8A964_9PROT</name>
<dbReference type="Pfam" id="PF02706">
    <property type="entry name" value="Wzz"/>
    <property type="match status" value="1"/>
</dbReference>
<dbReference type="EC" id="2.7.10.2" evidence="11"/>